<feature type="signal peptide" evidence="1">
    <location>
        <begin position="1"/>
        <end position="19"/>
    </location>
</feature>
<comment type="caution">
    <text evidence="2">The sequence shown here is derived from an EMBL/GenBank/DDBJ whole genome shotgun (WGS) entry which is preliminary data.</text>
</comment>
<evidence type="ECO:0008006" key="4">
    <source>
        <dbReference type="Google" id="ProtNLM"/>
    </source>
</evidence>
<dbReference type="EMBL" id="JBAWKB010000001">
    <property type="protein sequence ID" value="MFH6771124.1"/>
    <property type="molecule type" value="Genomic_DNA"/>
</dbReference>
<reference evidence="2 3" key="1">
    <citation type="submission" date="2024-02" db="EMBL/GenBank/DDBJ databases">
        <title>A Gaetbulibacter species isolated from tidal flats and genomic insights of their niches.</title>
        <authorList>
            <person name="Ye Y."/>
        </authorList>
    </citation>
    <scope>NUCLEOTIDE SEQUENCE [LARGE SCALE GENOMIC DNA]</scope>
    <source>
        <strain evidence="2 3">KYW382</strain>
    </source>
</reference>
<evidence type="ECO:0000313" key="2">
    <source>
        <dbReference type="EMBL" id="MFH6771124.1"/>
    </source>
</evidence>
<proteinExistence type="predicted"/>
<evidence type="ECO:0000313" key="3">
    <source>
        <dbReference type="Proteomes" id="UP001610100"/>
    </source>
</evidence>
<keyword evidence="1" id="KW-0732">Signal</keyword>
<evidence type="ECO:0000256" key="1">
    <source>
        <dbReference type="SAM" id="SignalP"/>
    </source>
</evidence>
<sequence length="215" mass="24593">MRRFFIFSMLLLAGHSGFAQIGTDRSPWFFEIGANVVDVYPVGENAPQGPLFDEFFNANDHWNFGIPSARFGYYFKDDVFVSLRGSFNSITRWGEFPGQYSANVNSLNYIGVDAMINKDLKKIFKNENLEPYIAAGFGYTWIHEGAYNSNSNLEQSLVGAGTLNASIGLKYWISETFGLSIDTTYKHSFESYLTKHFQHNFGLIFRFRRTDCDCY</sequence>
<feature type="chain" id="PRO_5045105454" description="Outer membrane protein beta-barrel domain-containing protein" evidence="1">
    <location>
        <begin position="20"/>
        <end position="215"/>
    </location>
</feature>
<gene>
    <name evidence="2" type="ORF">V8G58_04190</name>
</gene>
<dbReference type="Gene3D" id="2.40.160.20">
    <property type="match status" value="1"/>
</dbReference>
<name>A0ABW7MWB3_9FLAO</name>
<accession>A0ABW7MWB3</accession>
<protein>
    <recommendedName>
        <fullName evidence="4">Outer membrane protein beta-barrel domain-containing protein</fullName>
    </recommendedName>
</protein>
<organism evidence="2 3">
    <name type="scientific">Gaetbulibacter aestuarii</name>
    <dbReference type="NCBI Taxonomy" id="1502358"/>
    <lineage>
        <taxon>Bacteria</taxon>
        <taxon>Pseudomonadati</taxon>
        <taxon>Bacteroidota</taxon>
        <taxon>Flavobacteriia</taxon>
        <taxon>Flavobacteriales</taxon>
        <taxon>Flavobacteriaceae</taxon>
        <taxon>Gaetbulibacter</taxon>
    </lineage>
</organism>
<dbReference type="RefSeq" id="WP_344740043.1">
    <property type="nucleotide sequence ID" value="NZ_BAABAY010000001.1"/>
</dbReference>
<keyword evidence="3" id="KW-1185">Reference proteome</keyword>
<dbReference type="InterPro" id="IPR011250">
    <property type="entry name" value="OMP/PagP_B-barrel"/>
</dbReference>
<dbReference type="Proteomes" id="UP001610100">
    <property type="component" value="Unassembled WGS sequence"/>
</dbReference>
<dbReference type="SUPFAM" id="SSF56925">
    <property type="entry name" value="OMPA-like"/>
    <property type="match status" value="1"/>
</dbReference>